<feature type="compositionally biased region" description="Basic and acidic residues" evidence="9">
    <location>
        <begin position="330"/>
        <end position="342"/>
    </location>
</feature>
<keyword evidence="3" id="KW-0677">Repeat</keyword>
<dbReference type="CDD" id="cd09343">
    <property type="entry name" value="LIM1_FHL"/>
    <property type="match status" value="1"/>
</dbReference>
<proteinExistence type="predicted"/>
<dbReference type="CDD" id="cd09345">
    <property type="entry name" value="LIM2_FHL"/>
    <property type="match status" value="1"/>
</dbReference>
<feature type="compositionally biased region" description="Polar residues" evidence="9">
    <location>
        <begin position="456"/>
        <end position="466"/>
    </location>
</feature>
<dbReference type="PROSITE" id="PS50023">
    <property type="entry name" value="LIM_DOMAIN_2"/>
    <property type="match status" value="3"/>
</dbReference>
<feature type="domain" description="LIM zinc-binding" evidence="10">
    <location>
        <begin position="38"/>
        <end position="98"/>
    </location>
</feature>
<evidence type="ECO:0000256" key="3">
    <source>
        <dbReference type="ARBA" id="ARBA00022737"/>
    </source>
</evidence>
<dbReference type="EMBL" id="JAUPFM010000003">
    <property type="protein sequence ID" value="KAK2857100.1"/>
    <property type="molecule type" value="Genomic_DNA"/>
</dbReference>
<keyword evidence="12" id="KW-1185">Reference proteome</keyword>
<dbReference type="GO" id="GO:0030018">
    <property type="term" value="C:Z disc"/>
    <property type="evidence" value="ECO:0007669"/>
    <property type="project" value="TreeGrafter"/>
</dbReference>
<dbReference type="Proteomes" id="UP001187415">
    <property type="component" value="Unassembled WGS sequence"/>
</dbReference>
<dbReference type="GO" id="GO:0005634">
    <property type="term" value="C:nucleus"/>
    <property type="evidence" value="ECO:0007669"/>
    <property type="project" value="UniProtKB-SubCell"/>
</dbReference>
<dbReference type="PROSITE" id="PS00478">
    <property type="entry name" value="LIM_DOMAIN_1"/>
    <property type="match status" value="3"/>
</dbReference>
<evidence type="ECO:0000256" key="8">
    <source>
        <dbReference type="PROSITE-ProRule" id="PRU00125"/>
    </source>
</evidence>
<feature type="compositionally biased region" description="Polar residues" evidence="9">
    <location>
        <begin position="278"/>
        <end position="295"/>
    </location>
</feature>
<dbReference type="InterPro" id="IPR001781">
    <property type="entry name" value="Znf_LIM"/>
</dbReference>
<evidence type="ECO:0000313" key="12">
    <source>
        <dbReference type="Proteomes" id="UP001187415"/>
    </source>
</evidence>
<dbReference type="GO" id="GO:0003712">
    <property type="term" value="F:transcription coregulator activity"/>
    <property type="evidence" value="ECO:0007669"/>
    <property type="project" value="TreeGrafter"/>
</dbReference>
<keyword evidence="5 8" id="KW-0862">Zinc</keyword>
<feature type="region of interest" description="Disordered" evidence="9">
    <location>
        <begin position="260"/>
        <end position="301"/>
    </location>
</feature>
<gene>
    <name evidence="11" type="ORF">Q5P01_005835</name>
</gene>
<name>A0AA88NQ12_CHASR</name>
<keyword evidence="6 8" id="KW-0440">LIM domain</keyword>
<comment type="subcellular location">
    <subcellularLocation>
        <location evidence="1">Nucleus</location>
    </subcellularLocation>
</comment>
<dbReference type="Pfam" id="PF17662">
    <property type="entry name" value="DUF5524"/>
    <property type="match status" value="1"/>
</dbReference>
<evidence type="ECO:0000256" key="7">
    <source>
        <dbReference type="ARBA" id="ARBA00023242"/>
    </source>
</evidence>
<evidence type="ECO:0000256" key="6">
    <source>
        <dbReference type="ARBA" id="ARBA00023038"/>
    </source>
</evidence>
<organism evidence="11 12">
    <name type="scientific">Channa striata</name>
    <name type="common">Snakehead murrel</name>
    <name type="synonym">Ophicephalus striatus</name>
    <dbReference type="NCBI Taxonomy" id="64152"/>
    <lineage>
        <taxon>Eukaryota</taxon>
        <taxon>Metazoa</taxon>
        <taxon>Chordata</taxon>
        <taxon>Craniata</taxon>
        <taxon>Vertebrata</taxon>
        <taxon>Euteleostomi</taxon>
        <taxon>Actinopterygii</taxon>
        <taxon>Neopterygii</taxon>
        <taxon>Teleostei</taxon>
        <taxon>Neoteleostei</taxon>
        <taxon>Acanthomorphata</taxon>
        <taxon>Anabantaria</taxon>
        <taxon>Anabantiformes</taxon>
        <taxon>Channoidei</taxon>
        <taxon>Channidae</taxon>
        <taxon>Channa</taxon>
    </lineage>
</organism>
<feature type="domain" description="LIM zinc-binding" evidence="10">
    <location>
        <begin position="161"/>
        <end position="219"/>
    </location>
</feature>
<dbReference type="Pfam" id="PF25076">
    <property type="entry name" value="LIM_FHL2-3_N"/>
    <property type="match status" value="1"/>
</dbReference>
<comment type="caution">
    <text evidence="11">The sequence shown here is derived from an EMBL/GenBank/DDBJ whole genome shotgun (WGS) entry which is preliminary data.</text>
</comment>
<dbReference type="PANTHER" id="PTHR24205:SF3">
    <property type="entry name" value="FOUR AND A HALF LIM DOMAINS PROTEIN 2"/>
    <property type="match status" value="1"/>
</dbReference>
<dbReference type="InterPro" id="IPR040247">
    <property type="entry name" value="DUF5524"/>
</dbReference>
<dbReference type="GO" id="GO:0008270">
    <property type="term" value="F:zinc ion binding"/>
    <property type="evidence" value="ECO:0007669"/>
    <property type="project" value="UniProtKB-KW"/>
</dbReference>
<feature type="region of interest" description="Disordered" evidence="9">
    <location>
        <begin position="327"/>
        <end position="384"/>
    </location>
</feature>
<evidence type="ECO:0000256" key="9">
    <source>
        <dbReference type="SAM" id="MobiDB-lite"/>
    </source>
</evidence>
<dbReference type="FunFam" id="2.10.110.10:FF:000013">
    <property type="entry name" value="Four and a half LIM domains 1"/>
    <property type="match status" value="1"/>
</dbReference>
<keyword evidence="4" id="KW-0863">Zinc-finger</keyword>
<evidence type="ECO:0000259" key="10">
    <source>
        <dbReference type="PROSITE" id="PS50023"/>
    </source>
</evidence>
<dbReference type="Gene3D" id="2.10.110.10">
    <property type="entry name" value="Cysteine Rich Protein"/>
    <property type="match status" value="5"/>
</dbReference>
<reference evidence="11" key="1">
    <citation type="submission" date="2023-07" db="EMBL/GenBank/DDBJ databases">
        <title>Chromosome-level Genome Assembly of Striped Snakehead (Channa striata).</title>
        <authorList>
            <person name="Liu H."/>
        </authorList>
    </citation>
    <scope>NUCLEOTIDE SEQUENCE</scope>
    <source>
        <strain evidence="11">Gz</strain>
        <tissue evidence="11">Muscle</tissue>
    </source>
</reference>
<dbReference type="FunFam" id="2.10.110.10:FF:000030">
    <property type="entry name" value="Four and a half LIM domains protein 2"/>
    <property type="match status" value="1"/>
</dbReference>
<dbReference type="SUPFAM" id="SSF57716">
    <property type="entry name" value="Glucocorticoid receptor-like (DNA-binding domain)"/>
    <property type="match status" value="4"/>
</dbReference>
<keyword evidence="2 8" id="KW-0479">Metal-binding</keyword>
<dbReference type="PANTHER" id="PTHR24205">
    <property type="entry name" value="FOUR AND A HALF LIM DOMAINS PROTEIN"/>
    <property type="match status" value="1"/>
</dbReference>
<evidence type="ECO:0000256" key="1">
    <source>
        <dbReference type="ARBA" id="ARBA00004123"/>
    </source>
</evidence>
<feature type="region of interest" description="Disordered" evidence="9">
    <location>
        <begin position="397"/>
        <end position="475"/>
    </location>
</feature>
<feature type="compositionally biased region" description="Basic and acidic residues" evidence="9">
    <location>
        <begin position="442"/>
        <end position="451"/>
    </location>
</feature>
<dbReference type="Pfam" id="PF00412">
    <property type="entry name" value="LIM"/>
    <property type="match status" value="3"/>
</dbReference>
<evidence type="ECO:0000256" key="5">
    <source>
        <dbReference type="ARBA" id="ARBA00022833"/>
    </source>
</evidence>
<feature type="domain" description="LIM zinc-binding" evidence="10">
    <location>
        <begin position="99"/>
        <end position="160"/>
    </location>
</feature>
<evidence type="ECO:0000256" key="2">
    <source>
        <dbReference type="ARBA" id="ARBA00022723"/>
    </source>
</evidence>
<accession>A0AA88NQ12</accession>
<dbReference type="AlphaFoldDB" id="A0AA88NQ12"/>
<dbReference type="CDD" id="cd09431">
    <property type="entry name" value="LIM3_Fhl2"/>
    <property type="match status" value="1"/>
</dbReference>
<protein>
    <recommendedName>
        <fullName evidence="10">LIM zinc-binding domain-containing protein</fullName>
    </recommendedName>
</protein>
<sequence length="475" mass="53253">MAERYDCTECKESLYGQKYILKEDNPYCIKCYEAFFSNSCEWCHKLISCTSKDLSYRDHHWHSECFLCITCRRSLVDLPFTTKDDVPMCTDCYSNEYSAKCCACLETIMPGSKKMEHKGNSWHQNCFTCNHCQQPIGTRSFVQRDGNKYCLSCYEIQFALQCVHCHKPITTRGVNYRDQPWHKECFVCIGCKQQLAGQRFTSRDDFAYCLACFCNLFAKKCASCTTPISGLGGSRYISFEQRQWHNDCFSSSNSRMSAAVPNHRRTKPGGIKPGAVTSGVTGPTSQIPGLSQSADESAPVERISGRRVGIFETDSEYVKLAKQGGHKGLLSHDDVDGDDKPAKSYNAPNWFAGDESKSGSKPTSPDSQMKGGRQPLLAPFGTDNGLSWEREADRFVHDKDKLSPDDAAKQVEGLSLTNKYKRTSYDKKAPPVSMSKLLSHGYVEDQKKSPNDDDTSSVTSEQTSTIAMEDVDELE</sequence>
<evidence type="ECO:0000256" key="4">
    <source>
        <dbReference type="ARBA" id="ARBA00022771"/>
    </source>
</evidence>
<dbReference type="InterPro" id="IPR056807">
    <property type="entry name" value="LIM_FHL1/2/3/5_N"/>
</dbReference>
<dbReference type="SMART" id="SM00132">
    <property type="entry name" value="LIM"/>
    <property type="match status" value="3"/>
</dbReference>
<keyword evidence="7" id="KW-0539">Nucleus</keyword>
<evidence type="ECO:0000313" key="11">
    <source>
        <dbReference type="EMBL" id="KAK2857100.1"/>
    </source>
</evidence>
<feature type="compositionally biased region" description="Basic and acidic residues" evidence="9">
    <location>
        <begin position="397"/>
        <end position="409"/>
    </location>
</feature>